<evidence type="ECO:0000313" key="5">
    <source>
        <dbReference type="EMBL" id="BBO76478.1"/>
    </source>
</evidence>
<evidence type="ECO:0000256" key="2">
    <source>
        <dbReference type="ARBA" id="ARBA00023004"/>
    </source>
</evidence>
<evidence type="ECO:0000259" key="4">
    <source>
        <dbReference type="PROSITE" id="PS51379"/>
    </source>
</evidence>
<dbReference type="Pfam" id="PF13237">
    <property type="entry name" value="Fer4_10"/>
    <property type="match status" value="1"/>
</dbReference>
<keyword evidence="1" id="KW-0479">Metal-binding</keyword>
<dbReference type="KEGG" id="dwd:DSCW_38950"/>
<dbReference type="GO" id="GO:0046872">
    <property type="term" value="F:metal ion binding"/>
    <property type="evidence" value="ECO:0007669"/>
    <property type="project" value="UniProtKB-KW"/>
</dbReference>
<gene>
    <name evidence="5" type="ORF">DSCW_38950</name>
</gene>
<dbReference type="RefSeq" id="WP_155305301.1">
    <property type="nucleotide sequence ID" value="NZ_AP021875.1"/>
</dbReference>
<evidence type="ECO:0000256" key="1">
    <source>
        <dbReference type="ARBA" id="ARBA00022723"/>
    </source>
</evidence>
<dbReference type="InterPro" id="IPR017900">
    <property type="entry name" value="4Fe4S_Fe_S_CS"/>
</dbReference>
<keyword evidence="3" id="KW-0411">Iron-sulfur</keyword>
<dbReference type="EMBL" id="AP021875">
    <property type="protein sequence ID" value="BBO76478.1"/>
    <property type="molecule type" value="Genomic_DNA"/>
</dbReference>
<keyword evidence="6" id="KW-1185">Reference proteome</keyword>
<sequence>MAHTVYHELASHLDRLPGGFPATPDGVELRILKRLFTESEARVACRLTLIPEAAHVIAYRCGLDSDTAVAILEAMWRKGLLLKNSGLGKPDCYMASQFVVGIWEFQVNRLDPELVAEMEAYIPVLFNAKAWQRAPQMRTIPVNRSIDPQLPILPHEAAARLIEKKEHFVVAPCICRQERRLAGQGCDRPLETCISFGDAGSYFIQAGIGRPVDRQTVLDLLETADRAGLVLQPSNSRDPAWICCCCGCCCGVLRTVKTYPRPAELMAAAFSVQLDAAACTGCGICVQRCQMAALSLVGNRVRLDGRRCIGCGLCVSTCPAGALKLERKPREKQSPVPANMAVALLRTAWKRKTLTPLSFAALIGRSQRDRYIAGRKFKKESNANGK</sequence>
<dbReference type="Proteomes" id="UP000427769">
    <property type="component" value="Chromosome"/>
</dbReference>
<feature type="domain" description="4Fe-4S ferredoxin-type" evidence="4">
    <location>
        <begin position="270"/>
        <end position="298"/>
    </location>
</feature>
<dbReference type="PROSITE" id="PS51379">
    <property type="entry name" value="4FE4S_FER_2"/>
    <property type="match status" value="2"/>
</dbReference>
<protein>
    <submittedName>
        <fullName evidence="5">4Fe-4S ferredoxin</fullName>
    </submittedName>
</protein>
<dbReference type="InterPro" id="IPR017896">
    <property type="entry name" value="4Fe4S_Fe-S-bd"/>
</dbReference>
<accession>A0A5K7Z645</accession>
<dbReference type="AlphaFoldDB" id="A0A5K7Z645"/>
<dbReference type="SUPFAM" id="SSF54862">
    <property type="entry name" value="4Fe-4S ferredoxins"/>
    <property type="match status" value="1"/>
</dbReference>
<feature type="domain" description="4Fe-4S ferredoxin-type" evidence="4">
    <location>
        <begin position="299"/>
        <end position="328"/>
    </location>
</feature>
<name>A0A5K7Z645_9BACT</name>
<dbReference type="GO" id="GO:0051536">
    <property type="term" value="F:iron-sulfur cluster binding"/>
    <property type="evidence" value="ECO:0007669"/>
    <property type="project" value="UniProtKB-KW"/>
</dbReference>
<keyword evidence="2" id="KW-0408">Iron</keyword>
<reference evidence="5 6" key="1">
    <citation type="submission" date="2019-11" db="EMBL/GenBank/DDBJ databases">
        <title>Comparative genomics of hydrocarbon-degrading Desulfosarcina strains.</title>
        <authorList>
            <person name="Watanabe M."/>
            <person name="Kojima H."/>
            <person name="Fukui M."/>
        </authorList>
    </citation>
    <scope>NUCLEOTIDE SEQUENCE [LARGE SCALE GENOMIC DNA]</scope>
    <source>
        <strain evidence="5 6">PP31</strain>
    </source>
</reference>
<dbReference type="OrthoDB" id="5488678at2"/>
<evidence type="ECO:0000313" key="6">
    <source>
        <dbReference type="Proteomes" id="UP000427769"/>
    </source>
</evidence>
<dbReference type="PROSITE" id="PS00198">
    <property type="entry name" value="4FE4S_FER_1"/>
    <property type="match status" value="1"/>
</dbReference>
<organism evidence="5 6">
    <name type="scientific">Desulfosarcina widdelii</name>
    <dbReference type="NCBI Taxonomy" id="947919"/>
    <lineage>
        <taxon>Bacteria</taxon>
        <taxon>Pseudomonadati</taxon>
        <taxon>Thermodesulfobacteriota</taxon>
        <taxon>Desulfobacteria</taxon>
        <taxon>Desulfobacterales</taxon>
        <taxon>Desulfosarcinaceae</taxon>
        <taxon>Desulfosarcina</taxon>
    </lineage>
</organism>
<dbReference type="Gene3D" id="3.30.70.20">
    <property type="match status" value="1"/>
</dbReference>
<evidence type="ECO:0000256" key="3">
    <source>
        <dbReference type="ARBA" id="ARBA00023014"/>
    </source>
</evidence>
<proteinExistence type="predicted"/>